<evidence type="ECO:0000313" key="7">
    <source>
        <dbReference type="EMBL" id="VVV40661.1"/>
    </source>
</evidence>
<feature type="transmembrane region" description="Helical" evidence="6">
    <location>
        <begin position="86"/>
        <end position="108"/>
    </location>
</feature>
<comment type="similarity">
    <text evidence="2 6">Belongs to the multi antimicrobial extrusion (MATE) (TC 2.A.66.1) family.</text>
</comment>
<feature type="transmembrane region" description="Helical" evidence="6">
    <location>
        <begin position="129"/>
        <end position="150"/>
    </location>
</feature>
<feature type="transmembrane region" description="Helical" evidence="6">
    <location>
        <begin position="387"/>
        <end position="407"/>
    </location>
</feature>
<feature type="transmembrane region" description="Helical" evidence="6">
    <location>
        <begin position="428"/>
        <end position="447"/>
    </location>
</feature>
<dbReference type="PANTHER" id="PTHR11206">
    <property type="entry name" value="MULTIDRUG RESISTANCE PROTEIN"/>
    <property type="match status" value="1"/>
</dbReference>
<feature type="transmembrane region" description="Helical" evidence="6">
    <location>
        <begin position="354"/>
        <end position="375"/>
    </location>
</feature>
<feature type="transmembrane region" description="Helical" evidence="6">
    <location>
        <begin position="200"/>
        <end position="222"/>
    </location>
</feature>
<dbReference type="GO" id="GO:0015297">
    <property type="term" value="F:antiporter activity"/>
    <property type="evidence" value="ECO:0007669"/>
    <property type="project" value="InterPro"/>
</dbReference>
<dbReference type="GO" id="GO:0042910">
    <property type="term" value="F:xenobiotic transmembrane transporter activity"/>
    <property type="evidence" value="ECO:0007669"/>
    <property type="project" value="InterPro"/>
</dbReference>
<keyword evidence="5 6" id="KW-0472">Membrane</keyword>
<evidence type="ECO:0000256" key="1">
    <source>
        <dbReference type="ARBA" id="ARBA00004141"/>
    </source>
</evidence>
<feature type="transmembrane region" description="Helical" evidence="6">
    <location>
        <begin position="228"/>
        <end position="250"/>
    </location>
</feature>
<feature type="transmembrane region" description="Helical" evidence="6">
    <location>
        <begin position="453"/>
        <end position="474"/>
    </location>
</feature>
<gene>
    <name evidence="7" type="ORF">NYM_LOCUS977</name>
</gene>
<keyword evidence="4 6" id="KW-1133">Transmembrane helix</keyword>
<feature type="transmembrane region" description="Helical" evidence="6">
    <location>
        <begin position="271"/>
        <end position="292"/>
    </location>
</feature>
<reference evidence="7" key="1">
    <citation type="submission" date="2019-09" db="EMBL/GenBank/DDBJ databases">
        <authorList>
            <person name="Zhang L."/>
        </authorList>
    </citation>
    <scope>NUCLEOTIDE SEQUENCE</scope>
</reference>
<evidence type="ECO:0000256" key="5">
    <source>
        <dbReference type="ARBA" id="ARBA00023136"/>
    </source>
</evidence>
<dbReference type="NCBIfam" id="TIGR00797">
    <property type="entry name" value="matE"/>
    <property type="match status" value="1"/>
</dbReference>
<dbReference type="Gramene" id="NC1G0105160.1">
    <property type="protein sequence ID" value="NC1G0105160.1:cds"/>
    <property type="gene ID" value="NC1G0105160"/>
</dbReference>
<sequence>MAVQDLPGGPGCGDGGGSTSLLHRLVGIMLLFFSDPDGELLRLVAEEMRELWRMVTPIALLNFAVFARSTISVACLGRLGSLELSGGALSVGFTNITGYSILFGLASGMEPICSQAFGSKNWDLISLSLQRTILILLTAALPISILWLNLGRLLTALGQDSAITAVAATYALCSLPDLLTNSVFQPLRVYLRSQKITTPLMVCSGVAVLLHIPLNLLFLFVFKLGVPGVAAASVLTNFNMAFGLSAYLFFAGGRKVAWTGWSLAAFDVRQWCPLLKLALPSCLGICLEWWWYELITLVAGYLPEPEVAVATTSIVIQTTSLMYTLPMALGACVSTRVGNELGAGRPCRAKMATMVALGCAAAAGVVNLAWTVAVRERWVRFFSDDEAVVALACSVLPLIGACELGNCPQTTGCGVLRGTARPSVGARINLLAFYLLGMPVAVGLAFWCGVGFKGLWCGLLAAQVACVACVLMVVQRTDWTEEAKRARKLTSMEMPCRRGATVAAADDDLDSALDDGGGDDMERQALIIV</sequence>
<dbReference type="InterPro" id="IPR002528">
    <property type="entry name" value="MATE_fam"/>
</dbReference>
<comment type="subcellular location">
    <subcellularLocation>
        <location evidence="1">Membrane</location>
        <topology evidence="1">Multi-pass membrane protein</topology>
    </subcellularLocation>
</comment>
<dbReference type="OMA" id="RACDATW"/>
<evidence type="ECO:0000256" key="3">
    <source>
        <dbReference type="ARBA" id="ARBA00022692"/>
    </source>
</evidence>
<keyword evidence="3 6" id="KW-0812">Transmembrane</keyword>
<organism evidence="7">
    <name type="scientific">Nymphaea colorata</name>
    <name type="common">pocket water lily</name>
    <dbReference type="NCBI Taxonomy" id="210225"/>
    <lineage>
        <taxon>Eukaryota</taxon>
        <taxon>Viridiplantae</taxon>
        <taxon>Streptophyta</taxon>
        <taxon>Embryophyta</taxon>
        <taxon>Tracheophyta</taxon>
        <taxon>Spermatophyta</taxon>
        <taxon>Magnoliopsida</taxon>
        <taxon>Nymphaeales</taxon>
        <taxon>Nymphaeaceae</taxon>
        <taxon>Nymphaea</taxon>
    </lineage>
</organism>
<accession>A0A5K0VI03</accession>
<evidence type="ECO:0000256" key="2">
    <source>
        <dbReference type="ARBA" id="ARBA00010199"/>
    </source>
</evidence>
<feature type="transmembrane region" description="Helical" evidence="6">
    <location>
        <begin position="312"/>
        <end position="333"/>
    </location>
</feature>
<feature type="transmembrane region" description="Helical" evidence="6">
    <location>
        <begin position="58"/>
        <end position="80"/>
    </location>
</feature>
<dbReference type="EMBL" id="LR721774">
    <property type="protein sequence ID" value="VVV40661.1"/>
    <property type="molecule type" value="Genomic_DNA"/>
</dbReference>
<name>A0A5K0VI03_9MAGN</name>
<dbReference type="Pfam" id="PF01554">
    <property type="entry name" value="MatE"/>
    <property type="match status" value="2"/>
</dbReference>
<dbReference type="GO" id="GO:1990961">
    <property type="term" value="P:xenobiotic detoxification by transmembrane export across the plasma membrane"/>
    <property type="evidence" value="ECO:0007669"/>
    <property type="project" value="InterPro"/>
</dbReference>
<evidence type="ECO:0000256" key="6">
    <source>
        <dbReference type="RuleBase" id="RU004914"/>
    </source>
</evidence>
<proteinExistence type="inferred from homology"/>
<protein>
    <recommendedName>
        <fullName evidence="6">Protein DETOXIFICATION</fullName>
    </recommendedName>
    <alternativeName>
        <fullName evidence="6">Multidrug and toxic compound extrusion protein</fullName>
    </alternativeName>
</protein>
<dbReference type="GO" id="GO:0016020">
    <property type="term" value="C:membrane"/>
    <property type="evidence" value="ECO:0007669"/>
    <property type="project" value="UniProtKB-SubCell"/>
</dbReference>
<dbReference type="OrthoDB" id="2126698at2759"/>
<evidence type="ECO:0000256" key="4">
    <source>
        <dbReference type="ARBA" id="ARBA00022989"/>
    </source>
</evidence>
<dbReference type="CDD" id="cd13132">
    <property type="entry name" value="MATE_eukaryotic"/>
    <property type="match status" value="1"/>
</dbReference>
<dbReference type="InterPro" id="IPR045069">
    <property type="entry name" value="MATE_euk"/>
</dbReference>
<dbReference type="AlphaFoldDB" id="A0A5K0VI03"/>